<gene>
    <name evidence="3" type="ORF">HUJ06_013824</name>
</gene>
<dbReference type="Proteomes" id="UP000607653">
    <property type="component" value="Unassembled WGS sequence"/>
</dbReference>
<dbReference type="GO" id="GO:0005975">
    <property type="term" value="P:carbohydrate metabolic process"/>
    <property type="evidence" value="ECO:0007669"/>
    <property type="project" value="InterPro"/>
</dbReference>
<comment type="pathway">
    <text evidence="1">Carbohydrate degradation; pentose phosphate pathway.</text>
</comment>
<dbReference type="Gene3D" id="3.40.50.1360">
    <property type="match status" value="1"/>
</dbReference>
<accession>A0A822Z763</accession>
<dbReference type="Pfam" id="PF01182">
    <property type="entry name" value="Glucosamine_iso"/>
    <property type="match status" value="1"/>
</dbReference>
<protein>
    <recommendedName>
        <fullName evidence="2">Glucosamine/galactosamine-6-phosphate isomerase domain-containing protein</fullName>
    </recommendedName>
</protein>
<keyword evidence="4" id="KW-1185">Reference proteome</keyword>
<sequence length="158" mass="17207">MENRYPDVRVYDSTEELLTGLAGYVTQISDASVKERKLTMAPYMRTLDRSKWHLFLAEENLVAKKHPLSTYRQAKEAFISKVPILPAHVVSVAHGVLGGASSRGLRVPHQAAGSGPDGVTSDGYKTEAFSTVALGSSNGFMKPLLRTSFVAIILTYGH</sequence>
<dbReference type="InterPro" id="IPR006148">
    <property type="entry name" value="Glc/Gal-6P_isomerase"/>
</dbReference>
<evidence type="ECO:0000313" key="3">
    <source>
        <dbReference type="EMBL" id="DAD39501.1"/>
    </source>
</evidence>
<dbReference type="PANTHER" id="PTHR11054:SF13">
    <property type="entry name" value="6-PHOSPHOGLUCONOLACTONASE-RELATED"/>
    <property type="match status" value="1"/>
</dbReference>
<dbReference type="GO" id="GO:0006098">
    <property type="term" value="P:pentose-phosphate shunt"/>
    <property type="evidence" value="ECO:0007669"/>
    <property type="project" value="UniProtKB-UniPathway"/>
</dbReference>
<dbReference type="InterPro" id="IPR039104">
    <property type="entry name" value="6PGL"/>
</dbReference>
<comment type="caution">
    <text evidence="3">The sequence shown here is derived from an EMBL/GenBank/DDBJ whole genome shotgun (WGS) entry which is preliminary data.</text>
</comment>
<dbReference type="InterPro" id="IPR037171">
    <property type="entry name" value="NagB/RpiA_transferase-like"/>
</dbReference>
<dbReference type="EMBL" id="DUZY01000005">
    <property type="protein sequence ID" value="DAD39501.1"/>
    <property type="molecule type" value="Genomic_DNA"/>
</dbReference>
<organism evidence="3 4">
    <name type="scientific">Nelumbo nucifera</name>
    <name type="common">Sacred lotus</name>
    <dbReference type="NCBI Taxonomy" id="4432"/>
    <lineage>
        <taxon>Eukaryota</taxon>
        <taxon>Viridiplantae</taxon>
        <taxon>Streptophyta</taxon>
        <taxon>Embryophyta</taxon>
        <taxon>Tracheophyta</taxon>
        <taxon>Spermatophyta</taxon>
        <taxon>Magnoliopsida</taxon>
        <taxon>Proteales</taxon>
        <taxon>Nelumbonaceae</taxon>
        <taxon>Nelumbo</taxon>
    </lineage>
</organism>
<dbReference type="SUPFAM" id="SSF100950">
    <property type="entry name" value="NagB/RpiA/CoA transferase-like"/>
    <property type="match status" value="1"/>
</dbReference>
<dbReference type="AlphaFoldDB" id="A0A822Z763"/>
<dbReference type="PANTHER" id="PTHR11054">
    <property type="entry name" value="6-PHOSPHOGLUCONOLACTONASE"/>
    <property type="match status" value="1"/>
</dbReference>
<evidence type="ECO:0000259" key="2">
    <source>
        <dbReference type="Pfam" id="PF01182"/>
    </source>
</evidence>
<dbReference type="UniPathway" id="UPA00115"/>
<reference evidence="3 4" key="1">
    <citation type="journal article" date="2020" name="Mol. Biol. Evol.">
        <title>Distinct Expression and Methylation Patterns for Genes with Different Fates following a Single Whole-Genome Duplication in Flowering Plants.</title>
        <authorList>
            <person name="Shi T."/>
            <person name="Rahmani R.S."/>
            <person name="Gugger P.F."/>
            <person name="Wang M."/>
            <person name="Li H."/>
            <person name="Zhang Y."/>
            <person name="Li Z."/>
            <person name="Wang Q."/>
            <person name="Van de Peer Y."/>
            <person name="Marchal K."/>
            <person name="Chen J."/>
        </authorList>
    </citation>
    <scope>NUCLEOTIDE SEQUENCE [LARGE SCALE GENOMIC DNA]</scope>
    <source>
        <tissue evidence="3">Leaf</tissue>
    </source>
</reference>
<feature type="domain" description="Glucosamine/galactosamine-6-phosphate isomerase" evidence="2">
    <location>
        <begin position="42"/>
        <end position="93"/>
    </location>
</feature>
<name>A0A822Z763_NELNU</name>
<evidence type="ECO:0000256" key="1">
    <source>
        <dbReference type="ARBA" id="ARBA00004959"/>
    </source>
</evidence>
<evidence type="ECO:0000313" key="4">
    <source>
        <dbReference type="Proteomes" id="UP000607653"/>
    </source>
</evidence>
<proteinExistence type="predicted"/>